<dbReference type="PANTHER" id="PTHR30329:SF21">
    <property type="entry name" value="LIPOPROTEIN YIAD-RELATED"/>
    <property type="match status" value="1"/>
</dbReference>
<reference evidence="7" key="2">
    <citation type="journal article" date="2021" name="PeerJ">
        <title>Extensive microbial diversity within the chicken gut microbiome revealed by metagenomics and culture.</title>
        <authorList>
            <person name="Gilroy R."/>
            <person name="Ravi A."/>
            <person name="Getino M."/>
            <person name="Pursley I."/>
            <person name="Horton D.L."/>
            <person name="Alikhan N.F."/>
            <person name="Baker D."/>
            <person name="Gharbi K."/>
            <person name="Hall N."/>
            <person name="Watson M."/>
            <person name="Adriaenssens E.M."/>
            <person name="Foster-Nyarko E."/>
            <person name="Jarju S."/>
            <person name="Secka A."/>
            <person name="Antonio M."/>
            <person name="Oren A."/>
            <person name="Chaudhuri R.R."/>
            <person name="La Ragione R."/>
            <person name="Hildebrand F."/>
            <person name="Pallen M.J."/>
        </authorList>
    </citation>
    <scope>NUCLEOTIDE SEQUENCE</scope>
    <source>
        <strain evidence="7">G3-3990</strain>
    </source>
</reference>
<dbReference type="PANTHER" id="PTHR30329">
    <property type="entry name" value="STATOR ELEMENT OF FLAGELLAR MOTOR COMPLEX"/>
    <property type="match status" value="1"/>
</dbReference>
<evidence type="ECO:0000259" key="6">
    <source>
        <dbReference type="PROSITE" id="PS51123"/>
    </source>
</evidence>
<dbReference type="PROSITE" id="PS51123">
    <property type="entry name" value="OMPA_2"/>
    <property type="match status" value="1"/>
</dbReference>
<reference evidence="7" key="1">
    <citation type="submission" date="2020-10" db="EMBL/GenBank/DDBJ databases">
        <authorList>
            <person name="Gilroy R."/>
        </authorList>
    </citation>
    <scope>NUCLEOTIDE SEQUENCE</scope>
    <source>
        <strain evidence="7">G3-3990</strain>
    </source>
</reference>
<name>A0A9D9N403_9BACT</name>
<feature type="region of interest" description="Disordered" evidence="5">
    <location>
        <begin position="517"/>
        <end position="553"/>
    </location>
</feature>
<comment type="subcellular location">
    <subcellularLocation>
        <location evidence="1">Cell outer membrane</location>
    </subcellularLocation>
</comment>
<organism evidence="7 8">
    <name type="scientific">Candidatus Gallipaludibacter merdavium</name>
    <dbReference type="NCBI Taxonomy" id="2840839"/>
    <lineage>
        <taxon>Bacteria</taxon>
        <taxon>Pseudomonadati</taxon>
        <taxon>Bacteroidota</taxon>
        <taxon>Bacteroidia</taxon>
        <taxon>Bacteroidales</taxon>
        <taxon>Candidatus Gallipaludibacter</taxon>
    </lineage>
</organism>
<proteinExistence type="predicted"/>
<dbReference type="Gene3D" id="3.30.1330.60">
    <property type="entry name" value="OmpA-like domain"/>
    <property type="match status" value="1"/>
</dbReference>
<evidence type="ECO:0000256" key="2">
    <source>
        <dbReference type="ARBA" id="ARBA00023136"/>
    </source>
</evidence>
<dbReference type="PRINTS" id="PR01021">
    <property type="entry name" value="OMPADOMAIN"/>
</dbReference>
<evidence type="ECO:0000256" key="1">
    <source>
        <dbReference type="ARBA" id="ARBA00004442"/>
    </source>
</evidence>
<dbReference type="InterPro" id="IPR006664">
    <property type="entry name" value="OMP_bac"/>
</dbReference>
<feature type="region of interest" description="Disordered" evidence="5">
    <location>
        <begin position="326"/>
        <end position="350"/>
    </location>
</feature>
<dbReference type="GO" id="GO:0009279">
    <property type="term" value="C:cell outer membrane"/>
    <property type="evidence" value="ECO:0007669"/>
    <property type="project" value="UniProtKB-SubCell"/>
</dbReference>
<feature type="compositionally biased region" description="Basic and acidic residues" evidence="5">
    <location>
        <begin position="533"/>
        <end position="553"/>
    </location>
</feature>
<dbReference type="InterPro" id="IPR050330">
    <property type="entry name" value="Bact_OuterMem_StrucFunc"/>
</dbReference>
<keyword evidence="3" id="KW-0998">Cell outer membrane</keyword>
<sequence length="553" mass="61678">MRTVFWKKLFAILVLFSVAYLPLRAQMMHYVGLSGRLGYSAMFDNITLLKDDGYNDDRNQVIGGVGAGLGFLYELQVTQFRFHTGLEFDFMNAATRIGDFSAYRSLTTPSYPTMQFRYDYSKMRETRNVGYLSLPLMFGAYFNRYYFFVGPKVGINLMASYSMKSDVAIRAKDKELIGDLENMPNHGLEIHEWGLEATPLELGLLNVSVAGEFGVNLDEWLAPKPRRRRGRRGRPQPKTFKESLHYRAGIYAEYGVLNINNFSANNLANLEGNLSGNALPAYATGSGVADMAMATQLGTAGAEKASLNPFFVGAKFTILYEIPKKYKKPQPRPRPRPKPQPKPKATPPLPPPPYLAGVLVDAETQQRLADVQVVLYDAEDNVVFEGVTSSGGVFGTVLGAGTYGGYFSKQGYLPYDGDIVFKEDSVFITMTALKEKEKIVISNLFFATAKTTILPESEPALEELYYLLVDNPDLRIKIIGHTDNVGSDASNLKLSEGRAKSVRNNIIMRGIDPSRIEYEGRGESEPIDTNDTEEGRSKNRRVEFEILSSEKTE</sequence>
<gene>
    <name evidence="7" type="ORF">IAA73_03400</name>
</gene>
<evidence type="ECO:0000313" key="8">
    <source>
        <dbReference type="Proteomes" id="UP000823641"/>
    </source>
</evidence>
<keyword evidence="2 4" id="KW-0472">Membrane</keyword>
<feature type="domain" description="OmpA-like" evidence="6">
    <location>
        <begin position="433"/>
        <end position="550"/>
    </location>
</feature>
<evidence type="ECO:0000313" key="7">
    <source>
        <dbReference type="EMBL" id="MBO8459363.1"/>
    </source>
</evidence>
<protein>
    <submittedName>
        <fullName evidence="7">OmpA family protein</fullName>
    </submittedName>
</protein>
<dbReference type="SUPFAM" id="SSF49478">
    <property type="entry name" value="Cna protein B-type domain"/>
    <property type="match status" value="1"/>
</dbReference>
<evidence type="ECO:0000256" key="4">
    <source>
        <dbReference type="PROSITE-ProRule" id="PRU00473"/>
    </source>
</evidence>
<evidence type="ECO:0000256" key="3">
    <source>
        <dbReference type="ARBA" id="ARBA00023237"/>
    </source>
</evidence>
<dbReference type="Proteomes" id="UP000823641">
    <property type="component" value="Unassembled WGS sequence"/>
</dbReference>
<dbReference type="EMBL" id="JADIMG010000035">
    <property type="protein sequence ID" value="MBO8459363.1"/>
    <property type="molecule type" value="Genomic_DNA"/>
</dbReference>
<comment type="caution">
    <text evidence="7">The sequence shown here is derived from an EMBL/GenBank/DDBJ whole genome shotgun (WGS) entry which is preliminary data.</text>
</comment>
<feature type="compositionally biased region" description="Basic residues" evidence="5">
    <location>
        <begin position="326"/>
        <end position="341"/>
    </location>
</feature>
<dbReference type="InterPro" id="IPR025665">
    <property type="entry name" value="Beta-barrel_OMP_2"/>
</dbReference>
<dbReference type="AlphaFoldDB" id="A0A9D9N403"/>
<dbReference type="InterPro" id="IPR006665">
    <property type="entry name" value="OmpA-like"/>
</dbReference>
<dbReference type="Pfam" id="PF00691">
    <property type="entry name" value="OmpA"/>
    <property type="match status" value="1"/>
</dbReference>
<dbReference type="SUPFAM" id="SSF103088">
    <property type="entry name" value="OmpA-like"/>
    <property type="match status" value="1"/>
</dbReference>
<accession>A0A9D9N403</accession>
<dbReference type="Pfam" id="PF13568">
    <property type="entry name" value="OMP_b-brl_2"/>
    <property type="match status" value="1"/>
</dbReference>
<dbReference type="InterPro" id="IPR036737">
    <property type="entry name" value="OmpA-like_sf"/>
</dbReference>
<dbReference type="CDD" id="cd07185">
    <property type="entry name" value="OmpA_C-like"/>
    <property type="match status" value="1"/>
</dbReference>
<evidence type="ECO:0000256" key="5">
    <source>
        <dbReference type="SAM" id="MobiDB-lite"/>
    </source>
</evidence>